<keyword evidence="18" id="KW-1185">Reference proteome</keyword>
<dbReference type="InterPro" id="IPR036250">
    <property type="entry name" value="AcylCo_DH-like_C"/>
</dbReference>
<protein>
    <recommendedName>
        <fullName evidence="10">Dibenzothiophene monooxygenase</fullName>
        <ecNumber evidence="9">1.14.14.21</ecNumber>
    </recommendedName>
</protein>
<evidence type="ECO:0000256" key="6">
    <source>
        <dbReference type="ARBA" id="ARBA00023033"/>
    </source>
</evidence>
<evidence type="ECO:0000256" key="7">
    <source>
        <dbReference type="ARBA" id="ARBA00034307"/>
    </source>
</evidence>
<dbReference type="Pfam" id="PF02770">
    <property type="entry name" value="Acyl-CoA_dh_M"/>
    <property type="match status" value="1"/>
</dbReference>
<reference evidence="17 18" key="1">
    <citation type="submission" date="2022-04" db="EMBL/GenBank/DDBJ databases">
        <title>Positive selection, recombination, and allopatry shape intraspecific diversity of widespread and dominant cyanobacteria.</title>
        <authorList>
            <person name="Wei J."/>
            <person name="Shu W."/>
            <person name="Hu C."/>
        </authorList>
    </citation>
    <scope>NUCLEOTIDE SEQUENCE [LARGE SCALE GENOMIC DNA]</scope>
    <source>
        <strain evidence="17 18">DQ-A4</strain>
    </source>
</reference>
<evidence type="ECO:0000256" key="9">
    <source>
        <dbReference type="ARBA" id="ARBA00034328"/>
    </source>
</evidence>
<feature type="domain" description="Acyl-CoA dehydrogenase/oxidase N-terminal" evidence="15">
    <location>
        <begin position="19"/>
        <end position="122"/>
    </location>
</feature>
<evidence type="ECO:0000256" key="10">
    <source>
        <dbReference type="ARBA" id="ARBA00034345"/>
    </source>
</evidence>
<evidence type="ECO:0000256" key="4">
    <source>
        <dbReference type="ARBA" id="ARBA00022741"/>
    </source>
</evidence>
<dbReference type="PANTHER" id="PTHR43884">
    <property type="entry name" value="ACYL-COA DEHYDROGENASE"/>
    <property type="match status" value="1"/>
</dbReference>
<dbReference type="InterPro" id="IPR013786">
    <property type="entry name" value="AcylCoA_DH/ox_N"/>
</dbReference>
<keyword evidence="2" id="KW-0285">Flavoprotein</keyword>
<dbReference type="Proteomes" id="UP001482513">
    <property type="component" value="Unassembled WGS sequence"/>
</dbReference>
<evidence type="ECO:0000256" key="12">
    <source>
        <dbReference type="ARBA" id="ARBA00048445"/>
    </source>
</evidence>
<evidence type="ECO:0000313" key="17">
    <source>
        <dbReference type="EMBL" id="MEP0949844.1"/>
    </source>
</evidence>
<evidence type="ECO:0000256" key="8">
    <source>
        <dbReference type="ARBA" id="ARBA00034317"/>
    </source>
</evidence>
<evidence type="ECO:0000256" key="3">
    <source>
        <dbReference type="ARBA" id="ARBA00022643"/>
    </source>
</evidence>
<dbReference type="PANTHER" id="PTHR43884:SF12">
    <property type="entry name" value="ISOVALERYL-COA DEHYDROGENASE, MITOCHONDRIAL-RELATED"/>
    <property type="match status" value="1"/>
</dbReference>
<evidence type="ECO:0000256" key="13">
    <source>
        <dbReference type="ARBA" id="ARBA00049456"/>
    </source>
</evidence>
<dbReference type="SUPFAM" id="SSF56645">
    <property type="entry name" value="Acyl-CoA dehydrogenase NM domain-like"/>
    <property type="match status" value="1"/>
</dbReference>
<evidence type="ECO:0000259" key="14">
    <source>
        <dbReference type="Pfam" id="PF02770"/>
    </source>
</evidence>
<dbReference type="Gene3D" id="1.20.140.10">
    <property type="entry name" value="Butyryl-CoA Dehydrogenase, subunit A, domain 3"/>
    <property type="match status" value="1"/>
</dbReference>
<comment type="catalytic activity">
    <reaction evidence="13">
        <text>dibenzothiophene + 2 FMNH2 + 2 O2 = dibenzothiophene 5,5-dioxide + 2 FMN + 2 H2O + 2 H(+)</text>
        <dbReference type="Rhea" id="RHEA:49072"/>
        <dbReference type="ChEBI" id="CHEBI:15377"/>
        <dbReference type="ChEBI" id="CHEBI:15378"/>
        <dbReference type="ChEBI" id="CHEBI:15379"/>
        <dbReference type="ChEBI" id="CHEBI:23681"/>
        <dbReference type="ChEBI" id="CHEBI:57618"/>
        <dbReference type="ChEBI" id="CHEBI:58210"/>
        <dbReference type="ChEBI" id="CHEBI:90356"/>
        <dbReference type="EC" id="1.14.14.21"/>
    </reaction>
</comment>
<dbReference type="EMBL" id="JAMPKX010000016">
    <property type="protein sequence ID" value="MEP0949844.1"/>
    <property type="molecule type" value="Genomic_DNA"/>
</dbReference>
<name>A0ABV0KAN7_9CYAN</name>
<feature type="domain" description="Acyl-CoA oxidase/dehydrogenase middle" evidence="14">
    <location>
        <begin position="140"/>
        <end position="213"/>
    </location>
</feature>
<dbReference type="Pfam" id="PF08028">
    <property type="entry name" value="Acyl-CoA_dh_2"/>
    <property type="match status" value="1"/>
</dbReference>
<dbReference type="PIRSF" id="PIRSF016578">
    <property type="entry name" value="HsaA"/>
    <property type="match status" value="1"/>
</dbReference>
<evidence type="ECO:0000256" key="5">
    <source>
        <dbReference type="ARBA" id="ARBA00023002"/>
    </source>
</evidence>
<sequence>MPLLTSPPLQSQVHANAQAIDAWVDTLVDEFAATAVERDRQGGTAQAERDRLRQSNLLKLVIPAQYGGLGADWETAMRITRRFAQVDSSIAHLFSYQHLGVVAPQVFGNPEQAAHYYSQTAQHNWFWCNGFNPLDRRVILTPDGAGFRINGTKSFCSGSVDSDVIPLSTVQEGVEGFRIAIVPTQREGVEVQGDWNNMGQRQTDSGNIRFSNVWVAADEILAPPAGNEVFRTFRSCLTQITFTNIYLGVAQGAFEAARSYTRSQTRAWPGSKVESATEDPYILQHYGEMAIALEAATLLTDRATALVQAAWEKGYALTAEERGECAVAIATAKAFVTQNGLALVNKIFDVMGTRATSADYGFDRYWRNLRTFTLHDPVDYKIRAVGNWALNRELPTPDFYG</sequence>
<comment type="catalytic activity">
    <reaction evidence="12">
        <text>dibenzothiophene 5-oxide + FMNH2 + O2 = dibenzothiophene 5,5-dioxide + FMN + H2O + H(+)</text>
        <dbReference type="Rhea" id="RHEA:49080"/>
        <dbReference type="ChEBI" id="CHEBI:15377"/>
        <dbReference type="ChEBI" id="CHEBI:15378"/>
        <dbReference type="ChEBI" id="CHEBI:15379"/>
        <dbReference type="ChEBI" id="CHEBI:23683"/>
        <dbReference type="ChEBI" id="CHEBI:57618"/>
        <dbReference type="ChEBI" id="CHEBI:58210"/>
        <dbReference type="ChEBI" id="CHEBI:90356"/>
    </reaction>
</comment>
<dbReference type="RefSeq" id="WP_190697526.1">
    <property type="nucleotide sequence ID" value="NZ_JAMPKX010000016.1"/>
</dbReference>
<evidence type="ECO:0000259" key="16">
    <source>
        <dbReference type="Pfam" id="PF08028"/>
    </source>
</evidence>
<dbReference type="InterPro" id="IPR037069">
    <property type="entry name" value="AcylCoA_DH/ox_N_sf"/>
</dbReference>
<evidence type="ECO:0000256" key="1">
    <source>
        <dbReference type="ARBA" id="ARBA00004496"/>
    </source>
</evidence>
<proteinExistence type="inferred from homology"/>
<dbReference type="InterPro" id="IPR046373">
    <property type="entry name" value="Acyl-CoA_Oxase/DH_mid-dom_sf"/>
</dbReference>
<keyword evidence="4" id="KW-0547">Nucleotide-binding</keyword>
<gene>
    <name evidence="17" type="ORF">NC992_23420</name>
</gene>
<comment type="pathway">
    <text evidence="7">Sulfur metabolism; dibenzothiophene degradation.</text>
</comment>
<dbReference type="InterPro" id="IPR009100">
    <property type="entry name" value="AcylCoA_DH/oxidase_NM_dom_sf"/>
</dbReference>
<keyword evidence="6" id="KW-0503">Monooxygenase</keyword>
<comment type="caution">
    <text evidence="17">The sequence shown here is derived from an EMBL/GenBank/DDBJ whole genome shotgun (WGS) entry which is preliminary data.</text>
</comment>
<dbReference type="Gene3D" id="2.40.110.10">
    <property type="entry name" value="Butyryl-CoA Dehydrogenase, subunit A, domain 2"/>
    <property type="match status" value="1"/>
</dbReference>
<organism evidence="17 18">
    <name type="scientific">Leptolyngbya subtilissima DQ-A4</name>
    <dbReference type="NCBI Taxonomy" id="2933933"/>
    <lineage>
        <taxon>Bacteria</taxon>
        <taxon>Bacillati</taxon>
        <taxon>Cyanobacteriota</taxon>
        <taxon>Cyanophyceae</taxon>
        <taxon>Leptolyngbyales</taxon>
        <taxon>Leptolyngbyaceae</taxon>
        <taxon>Leptolyngbya group</taxon>
        <taxon>Leptolyngbya</taxon>
    </lineage>
</organism>
<evidence type="ECO:0000256" key="2">
    <source>
        <dbReference type="ARBA" id="ARBA00022630"/>
    </source>
</evidence>
<evidence type="ECO:0000256" key="11">
    <source>
        <dbReference type="ARBA" id="ARBA00047859"/>
    </source>
</evidence>
<dbReference type="InterPro" id="IPR006091">
    <property type="entry name" value="Acyl-CoA_Oxase/DH_mid-dom"/>
</dbReference>
<dbReference type="Gene3D" id="1.10.540.10">
    <property type="entry name" value="Acyl-CoA dehydrogenase/oxidase, N-terminal domain"/>
    <property type="match status" value="1"/>
</dbReference>
<dbReference type="EC" id="1.14.14.21" evidence="9"/>
<keyword evidence="3" id="KW-0288">FMN</keyword>
<evidence type="ECO:0000313" key="18">
    <source>
        <dbReference type="Proteomes" id="UP001482513"/>
    </source>
</evidence>
<dbReference type="SUPFAM" id="SSF47203">
    <property type="entry name" value="Acyl-CoA dehydrogenase C-terminal domain-like"/>
    <property type="match status" value="1"/>
</dbReference>
<comment type="catalytic activity">
    <reaction evidence="11">
        <text>dibenzothiophene + FMNH2 + O2 = dibenzothiophene 5-oxide + FMN + H2O + H(+)</text>
        <dbReference type="Rhea" id="RHEA:49076"/>
        <dbReference type="ChEBI" id="CHEBI:15377"/>
        <dbReference type="ChEBI" id="CHEBI:15378"/>
        <dbReference type="ChEBI" id="CHEBI:15379"/>
        <dbReference type="ChEBI" id="CHEBI:23681"/>
        <dbReference type="ChEBI" id="CHEBI:23683"/>
        <dbReference type="ChEBI" id="CHEBI:57618"/>
        <dbReference type="ChEBI" id="CHEBI:58210"/>
    </reaction>
</comment>
<comment type="similarity">
    <text evidence="8">Belongs to the DszC flavin monooxygenase family.</text>
</comment>
<feature type="domain" description="Acyl-CoA dehydrogenase C-terminal" evidence="16">
    <location>
        <begin position="242"/>
        <end position="377"/>
    </location>
</feature>
<dbReference type="InterPro" id="IPR013107">
    <property type="entry name" value="Acyl-CoA_DH_C"/>
</dbReference>
<evidence type="ECO:0000259" key="15">
    <source>
        <dbReference type="Pfam" id="PF02771"/>
    </source>
</evidence>
<dbReference type="Pfam" id="PF02771">
    <property type="entry name" value="Acyl-CoA_dh_N"/>
    <property type="match status" value="1"/>
</dbReference>
<comment type="subcellular location">
    <subcellularLocation>
        <location evidence="1">Cytoplasm</location>
    </subcellularLocation>
</comment>
<keyword evidence="5" id="KW-0560">Oxidoreductase</keyword>
<accession>A0ABV0KAN7</accession>